<dbReference type="RefSeq" id="WP_115979054.1">
    <property type="nucleotide sequence ID" value="NZ_QOHR01000005.1"/>
</dbReference>
<name>A0A3D9BWD1_9RHOB</name>
<organism evidence="2 3">
    <name type="scientific">Rhodosalinus sediminis</name>
    <dbReference type="NCBI Taxonomy" id="1940533"/>
    <lineage>
        <taxon>Bacteria</taxon>
        <taxon>Pseudomonadati</taxon>
        <taxon>Pseudomonadota</taxon>
        <taxon>Alphaproteobacteria</taxon>
        <taxon>Rhodobacterales</taxon>
        <taxon>Paracoccaceae</taxon>
        <taxon>Rhodosalinus</taxon>
    </lineage>
</organism>
<dbReference type="SUPFAM" id="SSF69618">
    <property type="entry name" value="HemD-like"/>
    <property type="match status" value="1"/>
</dbReference>
<feature type="domain" description="Tetrapyrrole biosynthesis uroporphyrinogen III synthase" evidence="1">
    <location>
        <begin position="34"/>
        <end position="226"/>
    </location>
</feature>
<proteinExistence type="predicted"/>
<evidence type="ECO:0000259" key="1">
    <source>
        <dbReference type="Pfam" id="PF02602"/>
    </source>
</evidence>
<accession>A0A3D9BWD1</accession>
<reference evidence="2 3" key="1">
    <citation type="journal article" date="2017" name="Int. J. Syst. Evol. Microbiol.">
        <title>Rhodosalinus sediminis gen. nov., sp. nov., isolated from marine saltern.</title>
        <authorList>
            <person name="Guo L.Y."/>
            <person name="Ling S.K."/>
            <person name="Li C.M."/>
            <person name="Chen G.J."/>
            <person name="Du Z.J."/>
        </authorList>
    </citation>
    <scope>NUCLEOTIDE SEQUENCE [LARGE SCALE GENOMIC DNA]</scope>
    <source>
        <strain evidence="2 3">WDN1C137</strain>
    </source>
</reference>
<evidence type="ECO:0000313" key="3">
    <source>
        <dbReference type="Proteomes" id="UP000257131"/>
    </source>
</evidence>
<dbReference type="AlphaFoldDB" id="A0A3D9BWD1"/>
<dbReference type="InterPro" id="IPR036108">
    <property type="entry name" value="4pyrrol_syn_uPrphyn_synt_sf"/>
</dbReference>
<sequence>MAETPTLLLTRPAEASDRFAAQLHGILGGAMPRVLTAPLIRVDYAGRLPEMASVAALVFTSANGVRAYVAAGGPRGLPAWAVGEATAEAARRAGLAPRTAGGDARALVETLTQARPGGRLLHVHGEHARGEVAQKLRAAGLDAEEAVLYRQILLPLTDAAAQALDGAAPVVVPLFSPRTAAQFAAQHRGRAPLLLAAMSASVAHRVAHLPAARLLQAERPDAPAMLRAVVSLLDHAARLEGPEPGG</sequence>
<comment type="caution">
    <text evidence="2">The sequence shown here is derived from an EMBL/GenBank/DDBJ whole genome shotgun (WGS) entry which is preliminary data.</text>
</comment>
<dbReference type="InterPro" id="IPR003754">
    <property type="entry name" value="4pyrrol_synth_uPrphyn_synth"/>
</dbReference>
<keyword evidence="3" id="KW-1185">Reference proteome</keyword>
<protein>
    <submittedName>
        <fullName evidence="2">Uroporphyrinogen-III synthase</fullName>
    </submittedName>
</protein>
<dbReference type="GO" id="GO:0033014">
    <property type="term" value="P:tetrapyrrole biosynthetic process"/>
    <property type="evidence" value="ECO:0007669"/>
    <property type="project" value="InterPro"/>
</dbReference>
<dbReference type="OrthoDB" id="7204250at2"/>
<dbReference type="EMBL" id="QOHR01000005">
    <property type="protein sequence ID" value="REC57798.1"/>
    <property type="molecule type" value="Genomic_DNA"/>
</dbReference>
<gene>
    <name evidence="2" type="ORF">DRV84_06400</name>
</gene>
<dbReference type="Proteomes" id="UP000257131">
    <property type="component" value="Unassembled WGS sequence"/>
</dbReference>
<dbReference type="GO" id="GO:0004852">
    <property type="term" value="F:uroporphyrinogen-III synthase activity"/>
    <property type="evidence" value="ECO:0007669"/>
    <property type="project" value="InterPro"/>
</dbReference>
<dbReference type="Gene3D" id="3.40.50.10090">
    <property type="match status" value="2"/>
</dbReference>
<dbReference type="Pfam" id="PF02602">
    <property type="entry name" value="HEM4"/>
    <property type="match status" value="1"/>
</dbReference>
<evidence type="ECO:0000313" key="2">
    <source>
        <dbReference type="EMBL" id="REC57798.1"/>
    </source>
</evidence>
<dbReference type="CDD" id="cd06578">
    <property type="entry name" value="HemD"/>
    <property type="match status" value="1"/>
</dbReference>